<dbReference type="Gene3D" id="1.10.10.10">
    <property type="entry name" value="Winged helix-like DNA-binding domain superfamily/Winged helix DNA-binding domain"/>
    <property type="match status" value="1"/>
</dbReference>
<evidence type="ECO:0000259" key="6">
    <source>
        <dbReference type="Pfam" id="PF08281"/>
    </source>
</evidence>
<keyword evidence="8" id="KW-1185">Reference proteome</keyword>
<dbReference type="Gene3D" id="1.10.1740.10">
    <property type="match status" value="1"/>
</dbReference>
<dbReference type="RefSeq" id="WP_066546565.1">
    <property type="nucleotide sequence ID" value="NZ_MASJ01000027.1"/>
</dbReference>
<accession>A0A1C0YB07</accession>
<dbReference type="EMBL" id="MASJ01000027">
    <property type="protein sequence ID" value="OCS84313.1"/>
    <property type="molecule type" value="Genomic_DNA"/>
</dbReference>
<evidence type="ECO:0000259" key="5">
    <source>
        <dbReference type="Pfam" id="PF04542"/>
    </source>
</evidence>
<evidence type="ECO:0000256" key="1">
    <source>
        <dbReference type="ARBA" id="ARBA00010641"/>
    </source>
</evidence>
<keyword evidence="3" id="KW-0731">Sigma factor</keyword>
<dbReference type="OrthoDB" id="9794508at2"/>
<dbReference type="CDD" id="cd06171">
    <property type="entry name" value="Sigma70_r4"/>
    <property type="match status" value="1"/>
</dbReference>
<dbReference type="Proteomes" id="UP000093199">
    <property type="component" value="Unassembled WGS sequence"/>
</dbReference>
<dbReference type="GO" id="GO:0006352">
    <property type="term" value="P:DNA-templated transcription initiation"/>
    <property type="evidence" value="ECO:0007669"/>
    <property type="project" value="InterPro"/>
</dbReference>
<evidence type="ECO:0000313" key="7">
    <source>
        <dbReference type="EMBL" id="OCS84313.1"/>
    </source>
</evidence>
<evidence type="ECO:0000256" key="3">
    <source>
        <dbReference type="ARBA" id="ARBA00023082"/>
    </source>
</evidence>
<dbReference type="PANTHER" id="PTHR43133:SF60">
    <property type="entry name" value="RNA POLYMERASE SIGMA FACTOR SIGV"/>
    <property type="match status" value="1"/>
</dbReference>
<dbReference type="InterPro" id="IPR013325">
    <property type="entry name" value="RNA_pol_sigma_r2"/>
</dbReference>
<dbReference type="SUPFAM" id="SSF88659">
    <property type="entry name" value="Sigma3 and sigma4 domains of RNA polymerase sigma factors"/>
    <property type="match status" value="1"/>
</dbReference>
<dbReference type="InterPro" id="IPR007627">
    <property type="entry name" value="RNA_pol_sigma70_r2"/>
</dbReference>
<organism evidence="7 8">
    <name type="scientific">Caryophanon tenue</name>
    <dbReference type="NCBI Taxonomy" id="33978"/>
    <lineage>
        <taxon>Bacteria</taxon>
        <taxon>Bacillati</taxon>
        <taxon>Bacillota</taxon>
        <taxon>Bacilli</taxon>
        <taxon>Bacillales</taxon>
        <taxon>Caryophanaceae</taxon>
        <taxon>Caryophanon</taxon>
    </lineage>
</organism>
<name>A0A1C0YB07_9BACL</name>
<dbReference type="Pfam" id="PF08281">
    <property type="entry name" value="Sigma70_r4_2"/>
    <property type="match status" value="1"/>
</dbReference>
<dbReference type="GO" id="GO:0003677">
    <property type="term" value="F:DNA binding"/>
    <property type="evidence" value="ECO:0007669"/>
    <property type="project" value="InterPro"/>
</dbReference>
<sequence>MNNFEELIDTHSKHLVRIAYLYVKDWPTAEDIVQDVFIKFFQTQQQFRQEASIKTYLTKMTANKAKDYLRSWKYRKQVLFENVFGETRGIDEDVVAREHLAELEKHLFQLPLKYREPLILYYYNEQSIADIAQELGLNENTVKTRLRRAKQQMKMFFEQEEAGQHDEF</sequence>
<dbReference type="PANTHER" id="PTHR43133">
    <property type="entry name" value="RNA POLYMERASE ECF-TYPE SIGMA FACTO"/>
    <property type="match status" value="1"/>
</dbReference>
<dbReference type="InterPro" id="IPR013324">
    <property type="entry name" value="RNA_pol_sigma_r3/r4-like"/>
</dbReference>
<dbReference type="AlphaFoldDB" id="A0A1C0YB07"/>
<keyword evidence="4" id="KW-0804">Transcription</keyword>
<evidence type="ECO:0000256" key="2">
    <source>
        <dbReference type="ARBA" id="ARBA00023015"/>
    </source>
</evidence>
<dbReference type="InterPro" id="IPR014284">
    <property type="entry name" value="RNA_pol_sigma-70_dom"/>
</dbReference>
<dbReference type="STRING" id="33978.A6M13_15620"/>
<feature type="domain" description="RNA polymerase sigma-70 region 2" evidence="5">
    <location>
        <begin position="7"/>
        <end position="71"/>
    </location>
</feature>
<dbReference type="InterPro" id="IPR013249">
    <property type="entry name" value="RNA_pol_sigma70_r4_t2"/>
</dbReference>
<proteinExistence type="inferred from homology"/>
<dbReference type="NCBIfam" id="TIGR02937">
    <property type="entry name" value="sigma70-ECF"/>
    <property type="match status" value="1"/>
</dbReference>
<comment type="similarity">
    <text evidence="1">Belongs to the sigma-70 factor family. ECF subfamily.</text>
</comment>
<dbReference type="InterPro" id="IPR039425">
    <property type="entry name" value="RNA_pol_sigma-70-like"/>
</dbReference>
<dbReference type="InterPro" id="IPR036388">
    <property type="entry name" value="WH-like_DNA-bd_sf"/>
</dbReference>
<gene>
    <name evidence="7" type="ORF">A6M13_15620</name>
</gene>
<dbReference type="Pfam" id="PF04542">
    <property type="entry name" value="Sigma70_r2"/>
    <property type="match status" value="1"/>
</dbReference>
<evidence type="ECO:0000313" key="8">
    <source>
        <dbReference type="Proteomes" id="UP000093199"/>
    </source>
</evidence>
<protein>
    <submittedName>
        <fullName evidence="7">RNA polymerase subunit sigma-70</fullName>
    </submittedName>
</protein>
<dbReference type="SUPFAM" id="SSF88946">
    <property type="entry name" value="Sigma2 domain of RNA polymerase sigma factors"/>
    <property type="match status" value="1"/>
</dbReference>
<reference evidence="7 8" key="1">
    <citation type="submission" date="2016-07" db="EMBL/GenBank/DDBJ databases">
        <title>Caryophanon tenue genome sequencing.</title>
        <authorList>
            <person name="Verma A."/>
            <person name="Pal Y."/>
            <person name="Krishnamurthi S."/>
        </authorList>
    </citation>
    <scope>NUCLEOTIDE SEQUENCE [LARGE SCALE GENOMIC DNA]</scope>
    <source>
        <strain evidence="7 8">DSM 14152</strain>
    </source>
</reference>
<comment type="caution">
    <text evidence="7">The sequence shown here is derived from an EMBL/GenBank/DDBJ whole genome shotgun (WGS) entry which is preliminary data.</text>
</comment>
<keyword evidence="2" id="KW-0805">Transcription regulation</keyword>
<dbReference type="GO" id="GO:0016987">
    <property type="term" value="F:sigma factor activity"/>
    <property type="evidence" value="ECO:0007669"/>
    <property type="project" value="UniProtKB-KW"/>
</dbReference>
<evidence type="ECO:0000256" key="4">
    <source>
        <dbReference type="ARBA" id="ARBA00023163"/>
    </source>
</evidence>
<feature type="domain" description="RNA polymerase sigma factor 70 region 4 type 2" evidence="6">
    <location>
        <begin position="109"/>
        <end position="153"/>
    </location>
</feature>